<reference evidence="4" key="1">
    <citation type="submission" date="2016-02" db="EMBL/GenBank/DDBJ databases">
        <authorList>
            <person name="Rodrigo-Torres Lidia"/>
            <person name="Arahal R.David."/>
        </authorList>
    </citation>
    <scope>NUCLEOTIDE SEQUENCE [LARGE SCALE GENOMIC DNA]</scope>
    <source>
        <strain evidence="4">CECT 9029</strain>
    </source>
</reference>
<evidence type="ECO:0000313" key="3">
    <source>
        <dbReference type="EMBL" id="CZF82473.1"/>
    </source>
</evidence>
<name>A0A128F6Q7_9GAMM</name>
<dbReference type="PANTHER" id="PTHR30290">
    <property type="entry name" value="PERIPLASMIC BINDING COMPONENT OF ABC TRANSPORTER"/>
    <property type="match status" value="1"/>
</dbReference>
<dbReference type="GO" id="GO:0015833">
    <property type="term" value="P:peptide transport"/>
    <property type="evidence" value="ECO:0007669"/>
    <property type="project" value="TreeGrafter"/>
</dbReference>
<accession>A0A128F6Q7</accession>
<dbReference type="GO" id="GO:0030288">
    <property type="term" value="C:outer membrane-bounded periplasmic space"/>
    <property type="evidence" value="ECO:0007669"/>
    <property type="project" value="UniProtKB-ARBA"/>
</dbReference>
<dbReference type="GO" id="GO:1904680">
    <property type="term" value="F:peptide transmembrane transporter activity"/>
    <property type="evidence" value="ECO:0007669"/>
    <property type="project" value="TreeGrafter"/>
</dbReference>
<feature type="domain" description="Solute-binding protein family 5" evidence="2">
    <location>
        <begin position="87"/>
        <end position="446"/>
    </location>
</feature>
<dbReference type="CDD" id="cd08490">
    <property type="entry name" value="PBP2_NikA_DppA_OppA_like_3"/>
    <property type="match status" value="1"/>
</dbReference>
<keyword evidence="4" id="KW-1185">Reference proteome</keyword>
<keyword evidence="1" id="KW-1133">Transmembrane helix</keyword>
<protein>
    <submittedName>
        <fullName evidence="3">Putative D,D-dipeptide-binding periplasmic protein DdpA</fullName>
    </submittedName>
</protein>
<dbReference type="InterPro" id="IPR000914">
    <property type="entry name" value="SBP_5_dom"/>
</dbReference>
<organism evidence="3 4">
    <name type="scientific">Grimontia celer</name>
    <dbReference type="NCBI Taxonomy" id="1796497"/>
    <lineage>
        <taxon>Bacteria</taxon>
        <taxon>Pseudomonadati</taxon>
        <taxon>Pseudomonadota</taxon>
        <taxon>Gammaproteobacteria</taxon>
        <taxon>Vibrionales</taxon>
        <taxon>Vibrionaceae</taxon>
        <taxon>Grimontia</taxon>
    </lineage>
</organism>
<keyword evidence="1" id="KW-0472">Membrane</keyword>
<dbReference type="Proteomes" id="UP000071641">
    <property type="component" value="Unassembled WGS sequence"/>
</dbReference>
<proteinExistence type="predicted"/>
<dbReference type="AlphaFoldDB" id="A0A128F6Q7"/>
<dbReference type="PIRSF" id="PIRSF002741">
    <property type="entry name" value="MppA"/>
    <property type="match status" value="1"/>
</dbReference>
<dbReference type="SUPFAM" id="SSF53850">
    <property type="entry name" value="Periplasmic binding protein-like II"/>
    <property type="match status" value="1"/>
</dbReference>
<keyword evidence="1" id="KW-0812">Transmembrane</keyword>
<dbReference type="Gene3D" id="3.40.190.10">
    <property type="entry name" value="Periplasmic binding protein-like II"/>
    <property type="match status" value="1"/>
</dbReference>
<dbReference type="OrthoDB" id="9801912at2"/>
<dbReference type="STRING" id="1796497.GCE9029_03252"/>
<dbReference type="InterPro" id="IPR030678">
    <property type="entry name" value="Peptide/Ni-bd"/>
</dbReference>
<sequence>MTEISYANVAKKKKMVRLGVLAAVVIAGAAFWFSGQKTTELTQDKSNTLSISGPWEITSLDPSKQGYILTRMQVIETLLNVDQNGNITPGLASEWAVSDNGLDWTLTIKDGVTFHDGTPMDIKAVVNSLNQSLAKHGTLGKASVKSIGAQGNNQVVFQLNEPYVAFPALLTNYSTAIVAPTSFKEDGQVETLYGTGPYEMANFQPPHKLLVKKFDGYWGDNANIPFASYLTGHRAESRILQAKSGEADIVFTLDPSMLPQLDGADQVNVHSNLIPRTLFVKLNNGHPFLKETEARKALSMAIDRSGIAKNVLYAEGSETAQLLPSSMSKWYLDGVTNQEYDLSEAKALLSGLGWELNEAGVLERDGKPFRLTLITYADRPELATVATAIQAQWAELGVDLKVDITNSSMIPAGHTDGSLEVALIARNFGFIADPLPIISTDFSNGGGDWGTMNWQNADVDAAIAELVQTQDAEKSLMLSQKVAKAIHDDYPVLPIASYSQHTSVNSRVANFSFDPFERDYFINQMDIK</sequence>
<evidence type="ECO:0000259" key="2">
    <source>
        <dbReference type="Pfam" id="PF00496"/>
    </source>
</evidence>
<dbReference type="GO" id="GO:0043190">
    <property type="term" value="C:ATP-binding cassette (ABC) transporter complex"/>
    <property type="evidence" value="ECO:0007669"/>
    <property type="project" value="InterPro"/>
</dbReference>
<dbReference type="InterPro" id="IPR039424">
    <property type="entry name" value="SBP_5"/>
</dbReference>
<evidence type="ECO:0000313" key="4">
    <source>
        <dbReference type="Proteomes" id="UP000071641"/>
    </source>
</evidence>
<dbReference type="Pfam" id="PF00496">
    <property type="entry name" value="SBP_bac_5"/>
    <property type="match status" value="1"/>
</dbReference>
<feature type="transmembrane region" description="Helical" evidence="1">
    <location>
        <begin position="15"/>
        <end position="33"/>
    </location>
</feature>
<dbReference type="RefSeq" id="WP_062664724.1">
    <property type="nucleotide sequence ID" value="NZ_FIZX01000002.1"/>
</dbReference>
<evidence type="ECO:0000256" key="1">
    <source>
        <dbReference type="SAM" id="Phobius"/>
    </source>
</evidence>
<dbReference type="Gene3D" id="3.10.105.10">
    <property type="entry name" value="Dipeptide-binding Protein, Domain 3"/>
    <property type="match status" value="1"/>
</dbReference>
<dbReference type="EMBL" id="FIZX01000002">
    <property type="protein sequence ID" value="CZF82473.1"/>
    <property type="molecule type" value="Genomic_DNA"/>
</dbReference>
<dbReference type="PANTHER" id="PTHR30290:SF83">
    <property type="entry name" value="ABC TRANSPORTER SUBSTRATE-BINDING PROTEIN"/>
    <property type="match status" value="1"/>
</dbReference>
<gene>
    <name evidence="3" type="primary">ddpA</name>
    <name evidence="3" type="ORF">GCE9029_03252</name>
</gene>